<reference evidence="4 5" key="1">
    <citation type="submission" date="2018-09" db="EMBL/GenBank/DDBJ databases">
        <title>Genomic investigation of the strawberry pathogen Phytophthora fragariae indicates pathogenicity is determined by transcriptional variation in three key races.</title>
        <authorList>
            <person name="Adams T.M."/>
            <person name="Armitage A.D."/>
            <person name="Sobczyk M.K."/>
            <person name="Bates H.J."/>
            <person name="Dunwell J.M."/>
            <person name="Nellist C.F."/>
            <person name="Harrison R.J."/>
        </authorList>
    </citation>
    <scope>NUCLEOTIDE SEQUENCE [LARGE SCALE GENOMIC DNA]</scope>
    <source>
        <strain evidence="3 4">NOV-77</strain>
        <strain evidence="2 5">ONT-3</strain>
    </source>
</reference>
<dbReference type="InterPro" id="IPR000225">
    <property type="entry name" value="Armadillo"/>
</dbReference>
<dbReference type="Gene3D" id="1.25.10.10">
    <property type="entry name" value="Leucine-rich Repeat Variant"/>
    <property type="match status" value="2"/>
</dbReference>
<feature type="repeat" description="ARM" evidence="1">
    <location>
        <begin position="281"/>
        <end position="324"/>
    </location>
</feature>
<dbReference type="PROSITE" id="PS50176">
    <property type="entry name" value="ARM_REPEAT"/>
    <property type="match status" value="1"/>
</dbReference>
<evidence type="ECO:0000313" key="3">
    <source>
        <dbReference type="EMBL" id="KAE9357311.1"/>
    </source>
</evidence>
<dbReference type="Proteomes" id="UP000486351">
    <property type="component" value="Unassembled WGS sequence"/>
</dbReference>
<dbReference type="AlphaFoldDB" id="A0A6G0LDA7"/>
<evidence type="ECO:0008006" key="6">
    <source>
        <dbReference type="Google" id="ProtNLM"/>
    </source>
</evidence>
<evidence type="ECO:0000313" key="4">
    <source>
        <dbReference type="Proteomes" id="UP000486351"/>
    </source>
</evidence>
<protein>
    <recommendedName>
        <fullName evidence="6">Armadillo repeat-containing domain-containing protein</fullName>
    </recommendedName>
</protein>
<evidence type="ECO:0000313" key="2">
    <source>
        <dbReference type="EMBL" id="KAE9116475.1"/>
    </source>
</evidence>
<accession>A0A6G0LDA7</accession>
<sequence length="399" mass="42029">MVRILLRRVAAARRWGLFPVAQTVNTRAPAAAVVAVRSALGRNFLPVATAARSFATSSSSISSIFDLAQALKAKETSTDDRVAAINALELSSPLDTATKERHALEIVDSDALEALMGFLQDSDTIASSDLLVPAFLALIRLSTEPLLAQELVRLNAPTILAPFLTQTDPRLQAAACLALGNVALEPTAAEAVSSPTVVSAALSVLTSPHEAIKRAASTCVANIANSAQGRRQIIEQDGVLRMSELLEDDYSDPLRSAAAFALGNILSGRDIDAQDLLRDSGALPALVLLLSPVFAEDVNSSAAWAVHHGVHMNAESQTLVAEAGGLGMLVQHLASEALESLQTNALLALESAVISNDENLDWCRDNGVLEVLLRVQGTDGDALNTNAKQALTSLLEQLK</sequence>
<dbReference type="SUPFAM" id="SSF48371">
    <property type="entry name" value="ARM repeat"/>
    <property type="match status" value="1"/>
</dbReference>
<dbReference type="PANTHER" id="PTHR46241">
    <property type="entry name" value="ARMADILLO REPEAT-CONTAINING PROTEIN 4 ARMC4"/>
    <property type="match status" value="1"/>
</dbReference>
<dbReference type="EMBL" id="QXFX01000418">
    <property type="protein sequence ID" value="KAE9116475.1"/>
    <property type="molecule type" value="Genomic_DNA"/>
</dbReference>
<dbReference type="InterPro" id="IPR011989">
    <property type="entry name" value="ARM-like"/>
</dbReference>
<evidence type="ECO:0000256" key="1">
    <source>
        <dbReference type="PROSITE-ProRule" id="PRU00259"/>
    </source>
</evidence>
<proteinExistence type="predicted"/>
<evidence type="ECO:0000313" key="5">
    <source>
        <dbReference type="Proteomes" id="UP000488956"/>
    </source>
</evidence>
<dbReference type="Proteomes" id="UP000488956">
    <property type="component" value="Unassembled WGS sequence"/>
</dbReference>
<name>A0A6G0LDA7_9STRA</name>
<gene>
    <name evidence="3" type="ORF">PF008_g3227</name>
    <name evidence="2" type="ORF">PF010_g8950</name>
</gene>
<dbReference type="EMBL" id="QXFY01000096">
    <property type="protein sequence ID" value="KAE9357311.1"/>
    <property type="molecule type" value="Genomic_DNA"/>
</dbReference>
<dbReference type="SMART" id="SM00185">
    <property type="entry name" value="ARM"/>
    <property type="match status" value="6"/>
</dbReference>
<dbReference type="InterPro" id="IPR016024">
    <property type="entry name" value="ARM-type_fold"/>
</dbReference>
<comment type="caution">
    <text evidence="2">The sequence shown here is derived from an EMBL/GenBank/DDBJ whole genome shotgun (WGS) entry which is preliminary data.</text>
</comment>
<organism evidence="2 5">
    <name type="scientific">Phytophthora fragariae</name>
    <dbReference type="NCBI Taxonomy" id="53985"/>
    <lineage>
        <taxon>Eukaryota</taxon>
        <taxon>Sar</taxon>
        <taxon>Stramenopiles</taxon>
        <taxon>Oomycota</taxon>
        <taxon>Peronosporomycetes</taxon>
        <taxon>Peronosporales</taxon>
        <taxon>Peronosporaceae</taxon>
        <taxon>Phytophthora</taxon>
    </lineage>
</organism>
<dbReference type="PANTHER" id="PTHR46241:SF1">
    <property type="entry name" value="OUTER DYNEIN ARM-DOCKING COMPLEX SUBUNIT 2"/>
    <property type="match status" value="1"/>
</dbReference>